<reference evidence="3" key="1">
    <citation type="submission" date="2017-02" db="EMBL/GenBank/DDBJ databases">
        <title>Comparative genomics and description of representatives of a novel lineage of planctomycetes thriving in anoxic sediments.</title>
        <authorList>
            <person name="Spring S."/>
            <person name="Bunk B."/>
            <person name="Sproer C."/>
        </authorList>
    </citation>
    <scope>NUCLEOTIDE SEQUENCE [LARGE SCALE GENOMIC DNA]</scope>
    <source>
        <strain evidence="3">SM-Chi-D1</strain>
    </source>
</reference>
<sequence>MRSVFMTSKERVISAINHQEPDRIPFTLYIEDVFLKILEKELGPRINWHCPDDDIIRLLWPIDYIRTEQGCRDMFGCSWRWHDQGGYIMAEPLLSEPDIKKIPVIDLVPQSEIDRIVQTRDLNPDKFIFYQFTSSFGERLWSLRGLEQTYMDYILNPEFVSGALDMLLEMHMAALDKVLELPVECVTFGDDFGGQKGLMISRDIYLKFYKPRYAKLYEKVRSAGKVVGQHSCGDNTELMGDYVDIGLQIFHPLQPEAMDIVKIKKDFGKYLTFRGGISTQRAIPFGNPEQAREEIRNSVRILSEGGGYLLETAKPLRQETPIENAVAVMDEMRKAVEYNFGK</sequence>
<name>A0A1Q2MDY2_9BACT</name>
<accession>A0A1Q2MDY2</accession>
<evidence type="ECO:0000259" key="1">
    <source>
        <dbReference type="Pfam" id="PF01208"/>
    </source>
</evidence>
<keyword evidence="2" id="KW-0489">Methyltransferase</keyword>
<dbReference type="OrthoDB" id="9815759at2"/>
<dbReference type="RefSeq" id="WP_146682733.1">
    <property type="nucleotide sequence ID" value="NZ_CP019646.1"/>
</dbReference>
<dbReference type="GO" id="GO:0032259">
    <property type="term" value="P:methylation"/>
    <property type="evidence" value="ECO:0007669"/>
    <property type="project" value="UniProtKB-KW"/>
</dbReference>
<dbReference type="PANTHER" id="PTHR47099">
    <property type="entry name" value="METHYLCOBAMIDE:COM METHYLTRANSFERASE MTBA"/>
    <property type="match status" value="1"/>
</dbReference>
<evidence type="ECO:0000313" key="2">
    <source>
        <dbReference type="EMBL" id="AQQ70472.1"/>
    </source>
</evidence>
<dbReference type="EMBL" id="CP019646">
    <property type="protein sequence ID" value="AQQ70472.1"/>
    <property type="molecule type" value="Genomic_DNA"/>
</dbReference>
<keyword evidence="3" id="KW-1185">Reference proteome</keyword>
<dbReference type="Proteomes" id="UP000188181">
    <property type="component" value="Chromosome"/>
</dbReference>
<dbReference type="InterPro" id="IPR052024">
    <property type="entry name" value="Methanogen_methyltrans"/>
</dbReference>
<dbReference type="GO" id="GO:0006779">
    <property type="term" value="P:porphyrin-containing compound biosynthetic process"/>
    <property type="evidence" value="ECO:0007669"/>
    <property type="project" value="InterPro"/>
</dbReference>
<dbReference type="KEGG" id="pbas:SMSP2_00824"/>
<dbReference type="InterPro" id="IPR038071">
    <property type="entry name" value="UROD/MetE-like_sf"/>
</dbReference>
<dbReference type="Pfam" id="PF01208">
    <property type="entry name" value="URO-D"/>
    <property type="match status" value="1"/>
</dbReference>
<dbReference type="GO" id="GO:0008168">
    <property type="term" value="F:methyltransferase activity"/>
    <property type="evidence" value="ECO:0007669"/>
    <property type="project" value="UniProtKB-KW"/>
</dbReference>
<organism evidence="2 3">
    <name type="scientific">Limihaloglobus sulfuriphilus</name>
    <dbReference type="NCBI Taxonomy" id="1851148"/>
    <lineage>
        <taxon>Bacteria</taxon>
        <taxon>Pseudomonadati</taxon>
        <taxon>Planctomycetota</taxon>
        <taxon>Phycisphaerae</taxon>
        <taxon>Sedimentisphaerales</taxon>
        <taxon>Sedimentisphaeraceae</taxon>
        <taxon>Limihaloglobus</taxon>
    </lineage>
</organism>
<dbReference type="Gene3D" id="3.20.20.210">
    <property type="match status" value="1"/>
</dbReference>
<dbReference type="AlphaFoldDB" id="A0A1Q2MDY2"/>
<dbReference type="InterPro" id="IPR000257">
    <property type="entry name" value="Uroporphyrinogen_deCOase"/>
</dbReference>
<gene>
    <name evidence="2" type="ORF">SMSP2_00824</name>
</gene>
<keyword evidence="2" id="KW-0808">Transferase</keyword>
<feature type="domain" description="Uroporphyrinogen decarboxylase (URO-D)" evidence="1">
    <location>
        <begin position="74"/>
        <end position="334"/>
    </location>
</feature>
<dbReference type="SUPFAM" id="SSF51726">
    <property type="entry name" value="UROD/MetE-like"/>
    <property type="match status" value="1"/>
</dbReference>
<proteinExistence type="predicted"/>
<protein>
    <submittedName>
        <fullName evidence="2">Methylcobalamin:coenzyme M methyltransferase</fullName>
    </submittedName>
</protein>
<dbReference type="STRING" id="1851148.SMSP2_00824"/>
<dbReference type="GO" id="GO:0004853">
    <property type="term" value="F:uroporphyrinogen decarboxylase activity"/>
    <property type="evidence" value="ECO:0007669"/>
    <property type="project" value="InterPro"/>
</dbReference>
<evidence type="ECO:0000313" key="3">
    <source>
        <dbReference type="Proteomes" id="UP000188181"/>
    </source>
</evidence>
<dbReference type="PANTHER" id="PTHR47099:SF1">
    <property type="entry name" value="METHYLCOBAMIDE:COM METHYLTRANSFERASE MTBA"/>
    <property type="match status" value="1"/>
</dbReference>